<accession>A0AAE7V4Z9</accession>
<keyword evidence="2" id="KW-1185">Reference proteome</keyword>
<evidence type="ECO:0000313" key="2">
    <source>
        <dbReference type="Proteomes" id="UP000827442"/>
    </source>
</evidence>
<dbReference type="GeneID" id="75691624"/>
<gene>
    <name evidence="1" type="primary">gp_25604</name>
</gene>
<dbReference type="EMBL" id="MZ130488">
    <property type="protein sequence ID" value="QWM90341.1"/>
    <property type="molecule type" value="Genomic_DNA"/>
</dbReference>
<sequence>MSNIEENEIIINSELLNNDFDDLAFEPETIKGDEDKESAIKYDY</sequence>
<protein>
    <submittedName>
        <fullName evidence="1">Uncharacterized protein</fullName>
    </submittedName>
</protein>
<dbReference type="Proteomes" id="UP000827442">
    <property type="component" value="Segment"/>
</dbReference>
<evidence type="ECO:0000313" key="1">
    <source>
        <dbReference type="EMBL" id="QWM90341.1"/>
    </source>
</evidence>
<organism evidence="1 2">
    <name type="scientific">uncultured phage cr17_1</name>
    <dbReference type="NCBI Taxonomy" id="2986404"/>
    <lineage>
        <taxon>Viruses</taxon>
        <taxon>Duplodnaviria</taxon>
        <taxon>Heunggongvirae</taxon>
        <taxon>Uroviricota</taxon>
        <taxon>Caudoviricetes</taxon>
        <taxon>Crassvirales</taxon>
        <taxon>Intestiviridae</taxon>
        <taxon>Crudevirinae</taxon>
        <taxon>Endlipuvirus</taxon>
        <taxon>Endlipuvirus intestinihominis</taxon>
    </lineage>
</organism>
<proteinExistence type="predicted"/>
<reference evidence="1 2" key="1">
    <citation type="submission" date="2021-04" db="EMBL/GenBank/DDBJ databases">
        <authorList>
            <person name="Shkoporov A.N."/>
            <person name="Stockdale S.R."/>
            <person name="Guerin E."/>
            <person name="Ross R.P."/>
            <person name="Hill C."/>
        </authorList>
    </citation>
    <scope>NUCLEOTIDE SEQUENCE [LARGE SCALE GENOMIC DNA]</scope>
    <source>
        <strain evidence="2">cr17_1</strain>
    </source>
</reference>
<dbReference type="KEGG" id="vg:75691624"/>
<name>A0AAE7V4Z9_9CAUD</name>
<dbReference type="RefSeq" id="YP_010359913.1">
    <property type="nucleotide sequence ID" value="NC_062778.1"/>
</dbReference>